<dbReference type="EnsemblProtists" id="EKX54105">
    <property type="protein sequence ID" value="EKX54105"/>
    <property type="gene ID" value="GUITHDRAFT_100352"/>
</dbReference>
<evidence type="ECO:0000256" key="1">
    <source>
        <dbReference type="ARBA" id="ARBA00004123"/>
    </source>
</evidence>
<dbReference type="InterPro" id="IPR001510">
    <property type="entry name" value="Znf_PARP"/>
</dbReference>
<evidence type="ECO:0000313" key="10">
    <source>
        <dbReference type="Proteomes" id="UP000011087"/>
    </source>
</evidence>
<dbReference type="eggNOG" id="ENOG502SF9G">
    <property type="taxonomic scope" value="Eukaryota"/>
</dbReference>
<reference evidence="9" key="3">
    <citation type="submission" date="2015-06" db="UniProtKB">
        <authorList>
            <consortium name="EnsemblProtists"/>
        </authorList>
    </citation>
    <scope>IDENTIFICATION</scope>
</reference>
<feature type="region of interest" description="Disordered" evidence="6">
    <location>
        <begin position="1"/>
        <end position="21"/>
    </location>
</feature>
<dbReference type="PROSITE" id="PS50064">
    <property type="entry name" value="ZF_PARP_2"/>
    <property type="match status" value="1"/>
</dbReference>
<evidence type="ECO:0000259" key="7">
    <source>
        <dbReference type="PROSITE" id="PS50064"/>
    </source>
</evidence>
<evidence type="ECO:0000256" key="3">
    <source>
        <dbReference type="ARBA" id="ARBA00022771"/>
    </source>
</evidence>
<comment type="subcellular location">
    <subcellularLocation>
        <location evidence="1">Nucleus</location>
    </subcellularLocation>
</comment>
<dbReference type="HOGENOM" id="CLU_1430533_0_0_1"/>
<keyword evidence="3" id="KW-0863">Zinc-finger</keyword>
<dbReference type="GO" id="GO:0003677">
    <property type="term" value="F:DNA binding"/>
    <property type="evidence" value="ECO:0007669"/>
    <property type="project" value="InterPro"/>
</dbReference>
<organism evidence="8">
    <name type="scientific">Guillardia theta (strain CCMP2712)</name>
    <name type="common">Cryptophyte</name>
    <dbReference type="NCBI Taxonomy" id="905079"/>
    <lineage>
        <taxon>Eukaryota</taxon>
        <taxon>Cryptophyceae</taxon>
        <taxon>Pyrenomonadales</taxon>
        <taxon>Geminigeraceae</taxon>
        <taxon>Guillardia</taxon>
    </lineage>
</organism>
<dbReference type="RefSeq" id="XP_005841085.1">
    <property type="nucleotide sequence ID" value="XM_005841028.1"/>
</dbReference>
<evidence type="ECO:0000256" key="2">
    <source>
        <dbReference type="ARBA" id="ARBA00022723"/>
    </source>
</evidence>
<dbReference type="InterPro" id="IPR036957">
    <property type="entry name" value="Znf_PARP_sf"/>
</dbReference>
<name>L1K0X4_GUITC</name>
<feature type="region of interest" description="Disordered" evidence="6">
    <location>
        <begin position="160"/>
        <end position="190"/>
    </location>
</feature>
<dbReference type="OrthoDB" id="429950at2759"/>
<sequence length="190" mass="21200">MPVLRTEAEKEQEEKKGARQELEEDSLFKGVFLEDAKSGRAKCPACQEKIPTGDKRVGVDTFRGGRFVVSWLHPSCFLKNTLFDYNKSGRGKCKVTKSDFIKGQLRLGYRNGMESYGYACIDGAAKFLPEILEADQEFRLEDVSGWGELSEADQSLIQSKLAPEVQQSGSKRHGGATEKDKGGKKKSRKQ</sequence>
<protein>
    <recommendedName>
        <fullName evidence="7">PARP-type domain-containing protein</fullName>
    </recommendedName>
</protein>
<dbReference type="SMART" id="SM01336">
    <property type="entry name" value="zf-PARP"/>
    <property type="match status" value="1"/>
</dbReference>
<keyword evidence="4" id="KW-0862">Zinc</keyword>
<evidence type="ECO:0000256" key="5">
    <source>
        <dbReference type="ARBA" id="ARBA00023242"/>
    </source>
</evidence>
<dbReference type="GO" id="GO:0005634">
    <property type="term" value="C:nucleus"/>
    <property type="evidence" value="ECO:0007669"/>
    <property type="project" value="UniProtKB-SubCell"/>
</dbReference>
<keyword evidence="2" id="KW-0479">Metal-binding</keyword>
<dbReference type="GO" id="GO:0008270">
    <property type="term" value="F:zinc ion binding"/>
    <property type="evidence" value="ECO:0007669"/>
    <property type="project" value="UniProtKB-KW"/>
</dbReference>
<reference evidence="8 10" key="1">
    <citation type="journal article" date="2012" name="Nature">
        <title>Algal genomes reveal evolutionary mosaicism and the fate of nucleomorphs.</title>
        <authorList>
            <consortium name="DOE Joint Genome Institute"/>
            <person name="Curtis B.A."/>
            <person name="Tanifuji G."/>
            <person name="Burki F."/>
            <person name="Gruber A."/>
            <person name="Irimia M."/>
            <person name="Maruyama S."/>
            <person name="Arias M.C."/>
            <person name="Ball S.G."/>
            <person name="Gile G.H."/>
            <person name="Hirakawa Y."/>
            <person name="Hopkins J.F."/>
            <person name="Kuo A."/>
            <person name="Rensing S.A."/>
            <person name="Schmutz J."/>
            <person name="Symeonidi A."/>
            <person name="Elias M."/>
            <person name="Eveleigh R.J."/>
            <person name="Herman E.K."/>
            <person name="Klute M.J."/>
            <person name="Nakayama T."/>
            <person name="Obornik M."/>
            <person name="Reyes-Prieto A."/>
            <person name="Armbrust E.V."/>
            <person name="Aves S.J."/>
            <person name="Beiko R.G."/>
            <person name="Coutinho P."/>
            <person name="Dacks J.B."/>
            <person name="Durnford D.G."/>
            <person name="Fast N.M."/>
            <person name="Green B.R."/>
            <person name="Grisdale C.J."/>
            <person name="Hempel F."/>
            <person name="Henrissat B."/>
            <person name="Hoppner M.P."/>
            <person name="Ishida K."/>
            <person name="Kim E."/>
            <person name="Koreny L."/>
            <person name="Kroth P.G."/>
            <person name="Liu Y."/>
            <person name="Malik S.B."/>
            <person name="Maier U.G."/>
            <person name="McRose D."/>
            <person name="Mock T."/>
            <person name="Neilson J.A."/>
            <person name="Onodera N.T."/>
            <person name="Poole A.M."/>
            <person name="Pritham E.J."/>
            <person name="Richards T.A."/>
            <person name="Rocap G."/>
            <person name="Roy S.W."/>
            <person name="Sarai C."/>
            <person name="Schaack S."/>
            <person name="Shirato S."/>
            <person name="Slamovits C.H."/>
            <person name="Spencer D.F."/>
            <person name="Suzuki S."/>
            <person name="Worden A.Z."/>
            <person name="Zauner S."/>
            <person name="Barry K."/>
            <person name="Bell C."/>
            <person name="Bharti A.K."/>
            <person name="Crow J.A."/>
            <person name="Grimwood J."/>
            <person name="Kramer R."/>
            <person name="Lindquist E."/>
            <person name="Lucas S."/>
            <person name="Salamov A."/>
            <person name="McFadden G.I."/>
            <person name="Lane C.E."/>
            <person name="Keeling P.J."/>
            <person name="Gray M.W."/>
            <person name="Grigoriev I.V."/>
            <person name="Archibald J.M."/>
        </authorList>
    </citation>
    <scope>NUCLEOTIDE SEQUENCE</scope>
    <source>
        <strain evidence="8 10">CCMP2712</strain>
    </source>
</reference>
<gene>
    <name evidence="8" type="ORF">GUITHDRAFT_100352</name>
</gene>
<proteinExistence type="predicted"/>
<keyword evidence="10" id="KW-1185">Reference proteome</keyword>
<dbReference type="EMBL" id="JH992968">
    <property type="protein sequence ID" value="EKX54105.1"/>
    <property type="molecule type" value="Genomic_DNA"/>
</dbReference>
<reference evidence="10" key="2">
    <citation type="submission" date="2012-11" db="EMBL/GenBank/DDBJ databases">
        <authorList>
            <person name="Kuo A."/>
            <person name="Curtis B.A."/>
            <person name="Tanifuji G."/>
            <person name="Burki F."/>
            <person name="Gruber A."/>
            <person name="Irimia M."/>
            <person name="Maruyama S."/>
            <person name="Arias M.C."/>
            <person name="Ball S.G."/>
            <person name="Gile G.H."/>
            <person name="Hirakawa Y."/>
            <person name="Hopkins J.F."/>
            <person name="Rensing S.A."/>
            <person name="Schmutz J."/>
            <person name="Symeonidi A."/>
            <person name="Elias M."/>
            <person name="Eveleigh R.J."/>
            <person name="Herman E.K."/>
            <person name="Klute M.J."/>
            <person name="Nakayama T."/>
            <person name="Obornik M."/>
            <person name="Reyes-Prieto A."/>
            <person name="Armbrust E.V."/>
            <person name="Aves S.J."/>
            <person name="Beiko R.G."/>
            <person name="Coutinho P."/>
            <person name="Dacks J.B."/>
            <person name="Durnford D.G."/>
            <person name="Fast N.M."/>
            <person name="Green B.R."/>
            <person name="Grisdale C."/>
            <person name="Hempe F."/>
            <person name="Henrissat B."/>
            <person name="Hoppner M.P."/>
            <person name="Ishida K.-I."/>
            <person name="Kim E."/>
            <person name="Koreny L."/>
            <person name="Kroth P.G."/>
            <person name="Liu Y."/>
            <person name="Malik S.-B."/>
            <person name="Maier U.G."/>
            <person name="McRose D."/>
            <person name="Mock T."/>
            <person name="Neilson J.A."/>
            <person name="Onodera N.T."/>
            <person name="Poole A.M."/>
            <person name="Pritham E.J."/>
            <person name="Richards T.A."/>
            <person name="Rocap G."/>
            <person name="Roy S.W."/>
            <person name="Sarai C."/>
            <person name="Schaack S."/>
            <person name="Shirato S."/>
            <person name="Slamovits C.H."/>
            <person name="Spencer D.F."/>
            <person name="Suzuki S."/>
            <person name="Worden A.Z."/>
            <person name="Zauner S."/>
            <person name="Barry K."/>
            <person name="Bell C."/>
            <person name="Bharti A.K."/>
            <person name="Crow J.A."/>
            <person name="Grimwood J."/>
            <person name="Kramer R."/>
            <person name="Lindquist E."/>
            <person name="Lucas S."/>
            <person name="Salamov A."/>
            <person name="McFadden G.I."/>
            <person name="Lane C.E."/>
            <person name="Keeling P.J."/>
            <person name="Gray M.W."/>
            <person name="Grigoriev I.V."/>
            <person name="Archibald J.M."/>
        </authorList>
    </citation>
    <scope>NUCLEOTIDE SEQUENCE</scope>
    <source>
        <strain evidence="10">CCMP2712</strain>
    </source>
</reference>
<feature type="domain" description="PARP-type" evidence="7">
    <location>
        <begin position="31"/>
        <end position="161"/>
    </location>
</feature>
<evidence type="ECO:0000256" key="4">
    <source>
        <dbReference type="ARBA" id="ARBA00022833"/>
    </source>
</evidence>
<evidence type="ECO:0000313" key="8">
    <source>
        <dbReference type="EMBL" id="EKX54105.1"/>
    </source>
</evidence>
<dbReference type="Gene3D" id="3.30.1740.10">
    <property type="entry name" value="Zinc finger, PARP-type"/>
    <property type="match status" value="2"/>
</dbReference>
<dbReference type="PaxDb" id="55529-EKX54105"/>
<dbReference type="GeneID" id="17310881"/>
<keyword evidence="5" id="KW-0539">Nucleus</keyword>
<dbReference type="SUPFAM" id="SSF57716">
    <property type="entry name" value="Glucocorticoid receptor-like (DNA-binding domain)"/>
    <property type="match status" value="2"/>
</dbReference>
<dbReference type="KEGG" id="gtt:GUITHDRAFT_100352"/>
<accession>L1K0X4</accession>
<evidence type="ECO:0000256" key="6">
    <source>
        <dbReference type="SAM" id="MobiDB-lite"/>
    </source>
</evidence>
<dbReference type="AlphaFoldDB" id="L1K0X4"/>
<evidence type="ECO:0000313" key="9">
    <source>
        <dbReference type="EnsemblProtists" id="EKX54105"/>
    </source>
</evidence>
<dbReference type="Proteomes" id="UP000011087">
    <property type="component" value="Unassembled WGS sequence"/>
</dbReference>